<evidence type="ECO:0000313" key="2">
    <source>
        <dbReference type="Proteomes" id="UP001209878"/>
    </source>
</evidence>
<dbReference type="EMBL" id="JAODUO010000010">
    <property type="protein sequence ID" value="KAK2193626.1"/>
    <property type="molecule type" value="Genomic_DNA"/>
</dbReference>
<name>A0AAD9PFH8_RIDPI</name>
<protein>
    <submittedName>
        <fullName evidence="1">Uncharacterized protein</fullName>
    </submittedName>
</protein>
<gene>
    <name evidence="1" type="ORF">NP493_11g11042</name>
</gene>
<keyword evidence="2" id="KW-1185">Reference proteome</keyword>
<sequence length="101" mass="11479">MLENSLPHIVHGHLFSSGSRVLFSAFWLFSFSLSLSLYADASSFGSSFSFFFGHFFWKYSLNCITHSNPMFCSRLRCTWGLKRGMLRSVLLPLLLLAACDI</sequence>
<organism evidence="1 2">
    <name type="scientific">Ridgeia piscesae</name>
    <name type="common">Tubeworm</name>
    <dbReference type="NCBI Taxonomy" id="27915"/>
    <lineage>
        <taxon>Eukaryota</taxon>
        <taxon>Metazoa</taxon>
        <taxon>Spiralia</taxon>
        <taxon>Lophotrochozoa</taxon>
        <taxon>Annelida</taxon>
        <taxon>Polychaeta</taxon>
        <taxon>Sedentaria</taxon>
        <taxon>Canalipalpata</taxon>
        <taxon>Sabellida</taxon>
        <taxon>Siboglinidae</taxon>
        <taxon>Ridgeia</taxon>
    </lineage>
</organism>
<accession>A0AAD9PFH8</accession>
<dbReference type="AlphaFoldDB" id="A0AAD9PFH8"/>
<comment type="caution">
    <text evidence="1">The sequence shown here is derived from an EMBL/GenBank/DDBJ whole genome shotgun (WGS) entry which is preliminary data.</text>
</comment>
<reference evidence="1" key="1">
    <citation type="journal article" date="2023" name="Mol. Biol. Evol.">
        <title>Third-Generation Sequencing Reveals the Adaptive Role of the Epigenome in Three Deep-Sea Polychaetes.</title>
        <authorList>
            <person name="Perez M."/>
            <person name="Aroh O."/>
            <person name="Sun Y."/>
            <person name="Lan Y."/>
            <person name="Juniper S.K."/>
            <person name="Young C.R."/>
            <person name="Angers B."/>
            <person name="Qian P.Y."/>
        </authorList>
    </citation>
    <scope>NUCLEOTIDE SEQUENCE</scope>
    <source>
        <strain evidence="1">R07B-5</strain>
    </source>
</reference>
<dbReference type="Proteomes" id="UP001209878">
    <property type="component" value="Unassembled WGS sequence"/>
</dbReference>
<proteinExistence type="predicted"/>
<evidence type="ECO:0000313" key="1">
    <source>
        <dbReference type="EMBL" id="KAK2193626.1"/>
    </source>
</evidence>